<keyword evidence="6 7" id="KW-0472">Membrane</keyword>
<dbReference type="InterPro" id="IPR035906">
    <property type="entry name" value="MetI-like_sf"/>
</dbReference>
<sequence>MKATWKQQTFQWSVHALFIALGAMCILPFVLLVTTSFTDEMTILRDGYSFLPDQFSLEAYRFLWQDAENISRAYGITILVTVVGTFVGLSVSALLSYPISRKDMPFRTQLSFYVFFTMLFNGGLVPTYLIYTQVFDLKNTLLALIVPGLLTNGFYILIMRTFFSNSIPVQVIESAAIDGAGEFKIFFRIVLPLSLPILATVGLMQTIGYWNDWFNGLIYITESRMFSLQNLLNRILLNAQFLQSNSDMASTEIATSASIPMESIRMAMAVIGVVPLLCAYPFFQKYFVKGLVIGAVKG</sequence>
<keyword evidence="10" id="KW-1185">Reference proteome</keyword>
<evidence type="ECO:0000313" key="10">
    <source>
        <dbReference type="Proteomes" id="UP001597493"/>
    </source>
</evidence>
<dbReference type="InterPro" id="IPR000515">
    <property type="entry name" value="MetI-like"/>
</dbReference>
<dbReference type="Proteomes" id="UP001597493">
    <property type="component" value="Unassembled WGS sequence"/>
</dbReference>
<comment type="caution">
    <text evidence="9">The sequence shown here is derived from an EMBL/GenBank/DDBJ whole genome shotgun (WGS) entry which is preliminary data.</text>
</comment>
<dbReference type="PROSITE" id="PS50928">
    <property type="entry name" value="ABC_TM1"/>
    <property type="match status" value="1"/>
</dbReference>
<comment type="subcellular location">
    <subcellularLocation>
        <location evidence="1 7">Cell membrane</location>
        <topology evidence="1 7">Multi-pass membrane protein</topology>
    </subcellularLocation>
</comment>
<evidence type="ECO:0000256" key="3">
    <source>
        <dbReference type="ARBA" id="ARBA00022475"/>
    </source>
</evidence>
<feature type="transmembrane region" description="Helical" evidence="7">
    <location>
        <begin position="110"/>
        <end position="131"/>
    </location>
</feature>
<dbReference type="CDD" id="cd06261">
    <property type="entry name" value="TM_PBP2"/>
    <property type="match status" value="1"/>
</dbReference>
<dbReference type="PANTHER" id="PTHR43744:SF9">
    <property type="entry name" value="POLYGALACTURONAN_RHAMNOGALACTURONAN TRANSPORT SYSTEM PERMEASE PROTEIN YTCP"/>
    <property type="match status" value="1"/>
</dbReference>
<feature type="domain" description="ABC transmembrane type-1" evidence="8">
    <location>
        <begin position="74"/>
        <end position="272"/>
    </location>
</feature>
<keyword evidence="5 7" id="KW-1133">Transmembrane helix</keyword>
<feature type="transmembrane region" description="Helical" evidence="7">
    <location>
        <begin position="137"/>
        <end position="158"/>
    </location>
</feature>
<keyword evidence="4 7" id="KW-0812">Transmembrane</keyword>
<dbReference type="SUPFAM" id="SSF161098">
    <property type="entry name" value="MetI-like"/>
    <property type="match status" value="1"/>
</dbReference>
<evidence type="ECO:0000256" key="4">
    <source>
        <dbReference type="ARBA" id="ARBA00022692"/>
    </source>
</evidence>
<name>A0ABW5QUA5_9BACL</name>
<evidence type="ECO:0000256" key="1">
    <source>
        <dbReference type="ARBA" id="ARBA00004651"/>
    </source>
</evidence>
<accession>A0ABW5QUA5</accession>
<proteinExistence type="inferred from homology"/>
<organism evidence="9 10">
    <name type="scientific">Paenibacillus thailandensis</name>
    <dbReference type="NCBI Taxonomy" id="393250"/>
    <lineage>
        <taxon>Bacteria</taxon>
        <taxon>Bacillati</taxon>
        <taxon>Bacillota</taxon>
        <taxon>Bacilli</taxon>
        <taxon>Bacillales</taxon>
        <taxon>Paenibacillaceae</taxon>
        <taxon>Paenibacillus</taxon>
    </lineage>
</organism>
<evidence type="ECO:0000259" key="8">
    <source>
        <dbReference type="PROSITE" id="PS50928"/>
    </source>
</evidence>
<reference evidence="10" key="1">
    <citation type="journal article" date="2019" name="Int. J. Syst. Evol. Microbiol.">
        <title>The Global Catalogue of Microorganisms (GCM) 10K type strain sequencing project: providing services to taxonomists for standard genome sequencing and annotation.</title>
        <authorList>
            <consortium name="The Broad Institute Genomics Platform"/>
            <consortium name="The Broad Institute Genome Sequencing Center for Infectious Disease"/>
            <person name="Wu L."/>
            <person name="Ma J."/>
        </authorList>
    </citation>
    <scope>NUCLEOTIDE SEQUENCE [LARGE SCALE GENOMIC DNA]</scope>
    <source>
        <strain evidence="10">TISTR 1827</strain>
    </source>
</reference>
<dbReference type="EMBL" id="JBHUMY010000006">
    <property type="protein sequence ID" value="MFD2660009.1"/>
    <property type="molecule type" value="Genomic_DNA"/>
</dbReference>
<feature type="transmembrane region" description="Helical" evidence="7">
    <location>
        <begin position="185"/>
        <end position="207"/>
    </location>
</feature>
<feature type="transmembrane region" description="Helical" evidence="7">
    <location>
        <begin position="73"/>
        <end position="98"/>
    </location>
</feature>
<dbReference type="Pfam" id="PF00528">
    <property type="entry name" value="BPD_transp_1"/>
    <property type="match status" value="1"/>
</dbReference>
<evidence type="ECO:0000313" key="9">
    <source>
        <dbReference type="EMBL" id="MFD2660009.1"/>
    </source>
</evidence>
<comment type="similarity">
    <text evidence="7">Belongs to the binding-protein-dependent transport system permease family.</text>
</comment>
<feature type="transmembrane region" description="Helical" evidence="7">
    <location>
        <begin position="12"/>
        <end position="33"/>
    </location>
</feature>
<dbReference type="PANTHER" id="PTHR43744">
    <property type="entry name" value="ABC TRANSPORTER PERMEASE PROTEIN MG189-RELATED-RELATED"/>
    <property type="match status" value="1"/>
</dbReference>
<evidence type="ECO:0000256" key="6">
    <source>
        <dbReference type="ARBA" id="ARBA00023136"/>
    </source>
</evidence>
<feature type="transmembrane region" description="Helical" evidence="7">
    <location>
        <begin position="264"/>
        <end position="283"/>
    </location>
</feature>
<evidence type="ECO:0000256" key="7">
    <source>
        <dbReference type="RuleBase" id="RU363032"/>
    </source>
</evidence>
<protein>
    <submittedName>
        <fullName evidence="9">Carbohydrate ABC transporter permease</fullName>
    </submittedName>
</protein>
<gene>
    <name evidence="9" type="ORF">ACFSW5_06970</name>
</gene>
<dbReference type="RefSeq" id="WP_379270679.1">
    <property type="nucleotide sequence ID" value="NZ_JBHUGT010000044.1"/>
</dbReference>
<keyword evidence="2 7" id="KW-0813">Transport</keyword>
<dbReference type="Gene3D" id="1.10.3720.10">
    <property type="entry name" value="MetI-like"/>
    <property type="match status" value="1"/>
</dbReference>
<evidence type="ECO:0000256" key="5">
    <source>
        <dbReference type="ARBA" id="ARBA00022989"/>
    </source>
</evidence>
<keyword evidence="3" id="KW-1003">Cell membrane</keyword>
<evidence type="ECO:0000256" key="2">
    <source>
        <dbReference type="ARBA" id="ARBA00022448"/>
    </source>
</evidence>